<reference evidence="1 2" key="1">
    <citation type="submission" date="2011-09" db="EMBL/GenBank/DDBJ databases">
        <authorList>
            <person name="Weinstock G."/>
            <person name="Sodergren E."/>
            <person name="Clifton S."/>
            <person name="Fulton L."/>
            <person name="Fulton B."/>
            <person name="Courtney L."/>
            <person name="Fronick C."/>
            <person name="Harrison M."/>
            <person name="Strong C."/>
            <person name="Farmer C."/>
            <person name="Delahaunty K."/>
            <person name="Markovic C."/>
            <person name="Hall O."/>
            <person name="Minx P."/>
            <person name="Tomlinson C."/>
            <person name="Mitreva M."/>
            <person name="Hou S."/>
            <person name="Chen J."/>
            <person name="Wollam A."/>
            <person name="Pepin K.H."/>
            <person name="Johnson M."/>
            <person name="Bhonagiri V."/>
            <person name="Zhang X."/>
            <person name="Suruliraj S."/>
            <person name="Warren W."/>
            <person name="Chinwalla A."/>
            <person name="Mardis E.R."/>
            <person name="Wilson R.K."/>
        </authorList>
    </citation>
    <scope>NUCLEOTIDE SEQUENCE [LARGE SCALE GENOMIC DNA]</scope>
    <source>
        <strain evidence="1 2">F0435</strain>
    </source>
</reference>
<organism evidence="1 2">
    <name type="scientific">Lentilactobacillus kisonensis F0435</name>
    <dbReference type="NCBI Taxonomy" id="797516"/>
    <lineage>
        <taxon>Bacteria</taxon>
        <taxon>Bacillati</taxon>
        <taxon>Bacillota</taxon>
        <taxon>Bacilli</taxon>
        <taxon>Lactobacillales</taxon>
        <taxon>Lactobacillaceae</taxon>
        <taxon>Lentilactobacillus</taxon>
    </lineage>
</organism>
<protein>
    <submittedName>
        <fullName evidence="1">Uncharacterized protein</fullName>
    </submittedName>
</protein>
<proteinExistence type="predicted"/>
<accession>H1LH70</accession>
<dbReference type="EMBL" id="AGRJ01000173">
    <property type="protein sequence ID" value="EHO50532.1"/>
    <property type="molecule type" value="Genomic_DNA"/>
</dbReference>
<dbReference type="AlphaFoldDB" id="H1LH70"/>
<sequence>MIIKVPMTKLISKDKYNGLNLKLFINHGDSGITTDIINMKPVVNHAMVLAGKLKYFITSGKPLITKIG</sequence>
<comment type="caution">
    <text evidence="1">The sequence shown here is derived from an EMBL/GenBank/DDBJ whole genome shotgun (WGS) entry which is preliminary data.</text>
</comment>
<dbReference type="Proteomes" id="UP000005025">
    <property type="component" value="Unassembled WGS sequence"/>
</dbReference>
<gene>
    <name evidence="1" type="ORF">HMPREF9104_01960</name>
</gene>
<name>H1LH70_9LACO</name>
<evidence type="ECO:0000313" key="1">
    <source>
        <dbReference type="EMBL" id="EHO50532.1"/>
    </source>
</evidence>
<evidence type="ECO:0000313" key="2">
    <source>
        <dbReference type="Proteomes" id="UP000005025"/>
    </source>
</evidence>
<dbReference type="HOGENOM" id="CLU_2788661_0_0_9"/>